<organism evidence="2 3">
    <name type="scientific">Didymella exigua CBS 183.55</name>
    <dbReference type="NCBI Taxonomy" id="1150837"/>
    <lineage>
        <taxon>Eukaryota</taxon>
        <taxon>Fungi</taxon>
        <taxon>Dikarya</taxon>
        <taxon>Ascomycota</taxon>
        <taxon>Pezizomycotina</taxon>
        <taxon>Dothideomycetes</taxon>
        <taxon>Pleosporomycetidae</taxon>
        <taxon>Pleosporales</taxon>
        <taxon>Pleosporineae</taxon>
        <taxon>Didymellaceae</taxon>
        <taxon>Didymella</taxon>
    </lineage>
</organism>
<evidence type="ECO:0000256" key="1">
    <source>
        <dbReference type="SAM" id="MobiDB-lite"/>
    </source>
</evidence>
<sequence length="173" mass="18675">MQAYSVESSRGSPKSTREASQSTTSAHDDHADRRFLEHEHVPDYFLGGDTPSRSLTSEKVELLQDGMDPSQSSPCSTYDTYNATHNTNNDSAPTEKRMIGSQGGLRHLGRLREGIRKADLAVKLQRRVTHIAESIGMTACSCAFCSVASRGAYVGRFSIGHQAVSGPSSSEPG</sequence>
<proteinExistence type="predicted"/>
<evidence type="ECO:0000313" key="3">
    <source>
        <dbReference type="Proteomes" id="UP000800082"/>
    </source>
</evidence>
<keyword evidence="3" id="KW-1185">Reference proteome</keyword>
<dbReference type="EMBL" id="ML978965">
    <property type="protein sequence ID" value="KAF1929726.1"/>
    <property type="molecule type" value="Genomic_DNA"/>
</dbReference>
<dbReference type="RefSeq" id="XP_033449974.1">
    <property type="nucleotide sequence ID" value="XM_033592141.1"/>
</dbReference>
<accession>A0A6A5RTT0</accession>
<evidence type="ECO:0000313" key="2">
    <source>
        <dbReference type="EMBL" id="KAF1929726.1"/>
    </source>
</evidence>
<protein>
    <submittedName>
        <fullName evidence="2">Uncharacterized protein</fullName>
    </submittedName>
</protein>
<feature type="region of interest" description="Disordered" evidence="1">
    <location>
        <begin position="1"/>
        <end position="52"/>
    </location>
</feature>
<feature type="compositionally biased region" description="Polar residues" evidence="1">
    <location>
        <begin position="1"/>
        <end position="25"/>
    </location>
</feature>
<name>A0A6A5RTT0_9PLEO</name>
<feature type="compositionally biased region" description="Basic and acidic residues" evidence="1">
    <location>
        <begin position="26"/>
        <end position="42"/>
    </location>
</feature>
<dbReference type="AlphaFoldDB" id="A0A6A5RTT0"/>
<gene>
    <name evidence="2" type="ORF">M421DRAFT_419513</name>
</gene>
<dbReference type="GeneID" id="54349809"/>
<reference evidence="2" key="1">
    <citation type="journal article" date="2020" name="Stud. Mycol.">
        <title>101 Dothideomycetes genomes: a test case for predicting lifestyles and emergence of pathogens.</title>
        <authorList>
            <person name="Haridas S."/>
            <person name="Albert R."/>
            <person name="Binder M."/>
            <person name="Bloem J."/>
            <person name="Labutti K."/>
            <person name="Salamov A."/>
            <person name="Andreopoulos B."/>
            <person name="Baker S."/>
            <person name="Barry K."/>
            <person name="Bills G."/>
            <person name="Bluhm B."/>
            <person name="Cannon C."/>
            <person name="Castanera R."/>
            <person name="Culley D."/>
            <person name="Daum C."/>
            <person name="Ezra D."/>
            <person name="Gonzalez J."/>
            <person name="Henrissat B."/>
            <person name="Kuo A."/>
            <person name="Liang C."/>
            <person name="Lipzen A."/>
            <person name="Lutzoni F."/>
            <person name="Magnuson J."/>
            <person name="Mondo S."/>
            <person name="Nolan M."/>
            <person name="Ohm R."/>
            <person name="Pangilinan J."/>
            <person name="Park H.-J."/>
            <person name="Ramirez L."/>
            <person name="Alfaro M."/>
            <person name="Sun H."/>
            <person name="Tritt A."/>
            <person name="Yoshinaga Y."/>
            <person name="Zwiers L.-H."/>
            <person name="Turgeon B."/>
            <person name="Goodwin S."/>
            <person name="Spatafora J."/>
            <person name="Crous P."/>
            <person name="Grigoriev I."/>
        </authorList>
    </citation>
    <scope>NUCLEOTIDE SEQUENCE</scope>
    <source>
        <strain evidence="2">CBS 183.55</strain>
    </source>
</reference>
<dbReference type="Proteomes" id="UP000800082">
    <property type="component" value="Unassembled WGS sequence"/>
</dbReference>